<dbReference type="EMBL" id="UYYB01003605">
    <property type="protein sequence ID" value="VDM66739.1"/>
    <property type="molecule type" value="Genomic_DNA"/>
</dbReference>
<protein>
    <submittedName>
        <fullName evidence="1">Uncharacterized protein</fullName>
    </submittedName>
</protein>
<organism evidence="1 2">
    <name type="scientific">Strongylus vulgaris</name>
    <name type="common">Blood worm</name>
    <dbReference type="NCBI Taxonomy" id="40348"/>
    <lineage>
        <taxon>Eukaryota</taxon>
        <taxon>Metazoa</taxon>
        <taxon>Ecdysozoa</taxon>
        <taxon>Nematoda</taxon>
        <taxon>Chromadorea</taxon>
        <taxon>Rhabditida</taxon>
        <taxon>Rhabditina</taxon>
        <taxon>Rhabditomorpha</taxon>
        <taxon>Strongyloidea</taxon>
        <taxon>Strongylidae</taxon>
        <taxon>Strongylus</taxon>
    </lineage>
</organism>
<dbReference type="Proteomes" id="UP000270094">
    <property type="component" value="Unassembled WGS sequence"/>
</dbReference>
<evidence type="ECO:0000313" key="2">
    <source>
        <dbReference type="Proteomes" id="UP000270094"/>
    </source>
</evidence>
<name>A0A3P7IIT6_STRVU</name>
<evidence type="ECO:0000313" key="1">
    <source>
        <dbReference type="EMBL" id="VDM66739.1"/>
    </source>
</evidence>
<accession>A0A3P7IIT6</accession>
<sequence>MKEESTGCQGQLPGAWFYEMGDDASASPTFDLEEMGPFRGILSSRNCSESVEVPSSEHVAEIVGRQEDRWRVRSNVSYDIRNKYLRGQMVGNSICDVDEAGGGMGLRYVTDHPLTISITVGGLIFIHI</sequence>
<proteinExistence type="predicted"/>
<reference evidence="1 2" key="1">
    <citation type="submission" date="2018-11" db="EMBL/GenBank/DDBJ databases">
        <authorList>
            <consortium name="Pathogen Informatics"/>
        </authorList>
    </citation>
    <scope>NUCLEOTIDE SEQUENCE [LARGE SCALE GENOMIC DNA]</scope>
</reference>
<dbReference type="AlphaFoldDB" id="A0A3P7IIT6"/>
<keyword evidence="2" id="KW-1185">Reference proteome</keyword>
<gene>
    <name evidence="1" type="ORF">SVUK_LOCUS1737</name>
</gene>